<sequence length="590" mass="67715">MSSESLYIILGVDKKATDDEMKKAYKKQALRLHPDRNFANVDEATKLFAKVQAAYDVLSDPQERAWYDAHGLTGAGRNTHSKQTANIRITTSDELQMYFDPLLYISMSHDDFFQLVDELFRQLNTEEKEAYLDANQERRFELPGFGDRLSAWAKEVKPFYDTWSSFSSVKTFAWCDVYRTTDAPDRRIRRNMENKNKKIRDTAKKEFNETVRALVSFIKKRDPRALINIKRDRNKKAQAEMASKAQAARDRKANANAKKRHEESYQEQDWNKVQDEDFFAAAAFPTENAATDNQSEDDDSEKAYECVVCDRVFHTQKMLVAHEMSRKHFKAVENLKREMRNEGVTLGLDSESDFDNRDDHETTTNREPSDTDNEENKEDEHIRPTKTINVFDALNNDSGEDIDEESDDEIEEEETRKSSNAFTALSKSSSEESDHDNEESEVNEPLFNNEKSKKQPNAFATLNDSSDDDYQAGEEDEHLQFQTNSTPEPINNRTKSTKKYKGDDALNELLAKLEGNTLDDDSDDDFRSNSSKKVGKAKQRKEKRINAANAFANKCSVCQTDFTTRNKLFEHARISGHAGGAPKKSKGNRK</sequence>
<dbReference type="InterPro" id="IPR036869">
    <property type="entry name" value="J_dom_sf"/>
</dbReference>
<dbReference type="SMART" id="SM00355">
    <property type="entry name" value="ZnF_C2H2"/>
    <property type="match status" value="2"/>
</dbReference>
<keyword evidence="9" id="KW-1185">Reference proteome</keyword>
<proteinExistence type="predicted"/>
<protein>
    <submittedName>
        <fullName evidence="8">DnaJ-domain-containing protein</fullName>
    </submittedName>
</protein>
<name>A0A1E3PMG9_9ASCO</name>
<dbReference type="InterPro" id="IPR013087">
    <property type="entry name" value="Znf_C2H2_type"/>
</dbReference>
<keyword evidence="3" id="KW-0862">Zinc</keyword>
<dbReference type="OrthoDB" id="5894at2759"/>
<evidence type="ECO:0000256" key="2">
    <source>
        <dbReference type="ARBA" id="ARBA00022771"/>
    </source>
</evidence>
<feature type="compositionally biased region" description="Polar residues" evidence="5">
    <location>
        <begin position="480"/>
        <end position="494"/>
    </location>
</feature>
<feature type="compositionally biased region" description="Acidic residues" evidence="5">
    <location>
        <begin position="465"/>
        <end position="477"/>
    </location>
</feature>
<dbReference type="SUPFAM" id="SSF57667">
    <property type="entry name" value="beta-beta-alpha zinc fingers"/>
    <property type="match status" value="1"/>
</dbReference>
<dbReference type="InterPro" id="IPR018253">
    <property type="entry name" value="DnaJ_domain_CS"/>
</dbReference>
<dbReference type="CDD" id="cd06257">
    <property type="entry name" value="DnaJ"/>
    <property type="match status" value="1"/>
</dbReference>
<evidence type="ECO:0000259" key="7">
    <source>
        <dbReference type="PROSITE" id="PS50157"/>
    </source>
</evidence>
<dbReference type="PRINTS" id="PR00625">
    <property type="entry name" value="JDOMAIN"/>
</dbReference>
<evidence type="ECO:0000256" key="3">
    <source>
        <dbReference type="ARBA" id="ARBA00022833"/>
    </source>
</evidence>
<dbReference type="PROSITE" id="PS50157">
    <property type="entry name" value="ZINC_FINGER_C2H2_2"/>
    <property type="match status" value="2"/>
</dbReference>
<dbReference type="InterPro" id="IPR054076">
    <property type="entry name" value="ZUO1-like_ZHD"/>
</dbReference>
<feature type="region of interest" description="Disordered" evidence="5">
    <location>
        <begin position="245"/>
        <end position="271"/>
    </location>
</feature>
<dbReference type="SMART" id="SM00271">
    <property type="entry name" value="DnaJ"/>
    <property type="match status" value="1"/>
</dbReference>
<dbReference type="SUPFAM" id="SSF46565">
    <property type="entry name" value="Chaperone J-domain"/>
    <property type="match status" value="1"/>
</dbReference>
<gene>
    <name evidence="8" type="ORF">NADFUDRAFT_50532</name>
</gene>
<evidence type="ECO:0000313" key="8">
    <source>
        <dbReference type="EMBL" id="ODQ66619.1"/>
    </source>
</evidence>
<keyword evidence="2 4" id="KW-0863">Zinc-finger</keyword>
<feature type="domain" description="J" evidence="6">
    <location>
        <begin position="5"/>
        <end position="71"/>
    </location>
</feature>
<accession>A0A1E3PMG9</accession>
<keyword evidence="1" id="KW-0479">Metal-binding</keyword>
<feature type="compositionally biased region" description="Basic and acidic residues" evidence="5">
    <location>
        <begin position="260"/>
        <end position="271"/>
    </location>
</feature>
<dbReference type="InterPro" id="IPR036236">
    <property type="entry name" value="Znf_C2H2_sf"/>
</dbReference>
<feature type="compositionally biased region" description="Acidic residues" evidence="5">
    <location>
        <begin position="398"/>
        <end position="413"/>
    </location>
</feature>
<dbReference type="Proteomes" id="UP000095009">
    <property type="component" value="Unassembled WGS sequence"/>
</dbReference>
<dbReference type="PROSITE" id="PS50076">
    <property type="entry name" value="DNAJ_2"/>
    <property type="match status" value="1"/>
</dbReference>
<dbReference type="InterPro" id="IPR051964">
    <property type="entry name" value="Chaperone_stress_response"/>
</dbReference>
<feature type="region of interest" description="Disordered" evidence="5">
    <location>
        <begin position="343"/>
        <end position="503"/>
    </location>
</feature>
<dbReference type="PANTHER" id="PTHR44029:SF1">
    <property type="entry name" value="DNAJ HOMOLOG SUBFAMILY C MEMBER 21"/>
    <property type="match status" value="1"/>
</dbReference>
<feature type="compositionally biased region" description="Basic residues" evidence="5">
    <location>
        <begin position="533"/>
        <end position="542"/>
    </location>
</feature>
<feature type="compositionally biased region" description="Basic and acidic residues" evidence="5">
    <location>
        <begin position="354"/>
        <end position="369"/>
    </location>
</feature>
<dbReference type="GO" id="GO:0008270">
    <property type="term" value="F:zinc ion binding"/>
    <property type="evidence" value="ECO:0007669"/>
    <property type="project" value="UniProtKB-KW"/>
</dbReference>
<dbReference type="InterPro" id="IPR022755">
    <property type="entry name" value="Znf_C2H2_jaz"/>
</dbReference>
<feature type="region of interest" description="Disordered" evidence="5">
    <location>
        <begin position="515"/>
        <end position="542"/>
    </location>
</feature>
<dbReference type="EMBL" id="KV454408">
    <property type="protein sequence ID" value="ODQ66619.1"/>
    <property type="molecule type" value="Genomic_DNA"/>
</dbReference>
<feature type="domain" description="C2H2-type" evidence="7">
    <location>
        <begin position="553"/>
        <end position="582"/>
    </location>
</feature>
<dbReference type="GO" id="GO:0005737">
    <property type="term" value="C:cytoplasm"/>
    <property type="evidence" value="ECO:0007669"/>
    <property type="project" value="TreeGrafter"/>
</dbReference>
<feature type="domain" description="C2H2-type" evidence="7">
    <location>
        <begin position="304"/>
        <end position="328"/>
    </location>
</feature>
<dbReference type="PANTHER" id="PTHR44029">
    <property type="entry name" value="DNAJ HOMOLOG SUBFAMILY C MEMBER 21"/>
    <property type="match status" value="1"/>
</dbReference>
<dbReference type="PROSITE" id="PS00028">
    <property type="entry name" value="ZINC_FINGER_C2H2_1"/>
    <property type="match status" value="2"/>
</dbReference>
<dbReference type="Gene3D" id="1.10.287.110">
    <property type="entry name" value="DnaJ domain"/>
    <property type="match status" value="1"/>
</dbReference>
<dbReference type="Pfam" id="PF00226">
    <property type="entry name" value="DnaJ"/>
    <property type="match status" value="1"/>
</dbReference>
<dbReference type="Gene3D" id="3.30.160.60">
    <property type="entry name" value="Classic Zinc Finger"/>
    <property type="match status" value="1"/>
</dbReference>
<dbReference type="Pfam" id="PF12171">
    <property type="entry name" value="zf-C2H2_jaz"/>
    <property type="match status" value="1"/>
</dbReference>
<dbReference type="AlphaFoldDB" id="A0A1E3PMG9"/>
<organism evidence="8 9">
    <name type="scientific">Nadsonia fulvescens var. elongata DSM 6958</name>
    <dbReference type="NCBI Taxonomy" id="857566"/>
    <lineage>
        <taxon>Eukaryota</taxon>
        <taxon>Fungi</taxon>
        <taxon>Dikarya</taxon>
        <taxon>Ascomycota</taxon>
        <taxon>Saccharomycotina</taxon>
        <taxon>Dipodascomycetes</taxon>
        <taxon>Dipodascales</taxon>
        <taxon>Dipodascales incertae sedis</taxon>
        <taxon>Nadsonia</taxon>
    </lineage>
</organism>
<dbReference type="PROSITE" id="PS00636">
    <property type="entry name" value="DNAJ_1"/>
    <property type="match status" value="1"/>
</dbReference>
<evidence type="ECO:0000313" key="9">
    <source>
        <dbReference type="Proteomes" id="UP000095009"/>
    </source>
</evidence>
<evidence type="ECO:0000259" key="6">
    <source>
        <dbReference type="PROSITE" id="PS50076"/>
    </source>
</evidence>
<evidence type="ECO:0000256" key="4">
    <source>
        <dbReference type="PROSITE-ProRule" id="PRU00042"/>
    </source>
</evidence>
<feature type="compositionally biased region" description="Acidic residues" evidence="5">
    <location>
        <begin position="431"/>
        <end position="442"/>
    </location>
</feature>
<dbReference type="InterPro" id="IPR001623">
    <property type="entry name" value="DnaJ_domain"/>
</dbReference>
<evidence type="ECO:0000256" key="5">
    <source>
        <dbReference type="SAM" id="MobiDB-lite"/>
    </source>
</evidence>
<dbReference type="STRING" id="857566.A0A1E3PMG9"/>
<dbReference type="Pfam" id="PF21884">
    <property type="entry name" value="ZUO1-like_ZHD"/>
    <property type="match status" value="1"/>
</dbReference>
<evidence type="ECO:0000256" key="1">
    <source>
        <dbReference type="ARBA" id="ARBA00022723"/>
    </source>
</evidence>
<reference evidence="8 9" key="1">
    <citation type="journal article" date="2016" name="Proc. Natl. Acad. Sci. U.S.A.">
        <title>Comparative genomics of biotechnologically important yeasts.</title>
        <authorList>
            <person name="Riley R."/>
            <person name="Haridas S."/>
            <person name="Wolfe K.H."/>
            <person name="Lopes M.R."/>
            <person name="Hittinger C.T."/>
            <person name="Goeker M."/>
            <person name="Salamov A.A."/>
            <person name="Wisecaver J.H."/>
            <person name="Long T.M."/>
            <person name="Calvey C.H."/>
            <person name="Aerts A.L."/>
            <person name="Barry K.W."/>
            <person name="Choi C."/>
            <person name="Clum A."/>
            <person name="Coughlan A.Y."/>
            <person name="Deshpande S."/>
            <person name="Douglass A.P."/>
            <person name="Hanson S.J."/>
            <person name="Klenk H.-P."/>
            <person name="LaButti K.M."/>
            <person name="Lapidus A."/>
            <person name="Lindquist E.A."/>
            <person name="Lipzen A.M."/>
            <person name="Meier-Kolthoff J.P."/>
            <person name="Ohm R.A."/>
            <person name="Otillar R.P."/>
            <person name="Pangilinan J.L."/>
            <person name="Peng Y."/>
            <person name="Rokas A."/>
            <person name="Rosa C.A."/>
            <person name="Scheuner C."/>
            <person name="Sibirny A.A."/>
            <person name="Slot J.C."/>
            <person name="Stielow J.B."/>
            <person name="Sun H."/>
            <person name="Kurtzman C.P."/>
            <person name="Blackwell M."/>
            <person name="Grigoriev I.V."/>
            <person name="Jeffries T.W."/>
        </authorList>
    </citation>
    <scope>NUCLEOTIDE SEQUENCE [LARGE SCALE GENOMIC DNA]</scope>
    <source>
        <strain evidence="8 9">DSM 6958</strain>
    </source>
</reference>